<dbReference type="InterPro" id="IPR001296">
    <property type="entry name" value="Glyco_trans_1"/>
</dbReference>
<proteinExistence type="predicted"/>
<keyword evidence="2" id="KW-0808">Transferase</keyword>
<dbReference type="EMBL" id="RSAS01000657">
    <property type="protein sequence ID" value="RRR69225.1"/>
    <property type="molecule type" value="Genomic_DNA"/>
</dbReference>
<evidence type="ECO:0000313" key="2">
    <source>
        <dbReference type="EMBL" id="RRR69225.1"/>
    </source>
</evidence>
<dbReference type="PANTHER" id="PTHR12526:SF635">
    <property type="entry name" value="GLYCOSYL TRANSFERASE GROUP 1"/>
    <property type="match status" value="1"/>
</dbReference>
<gene>
    <name evidence="2" type="ORF">EI684_16310</name>
</gene>
<reference evidence="2 3" key="1">
    <citation type="submission" date="2018-12" db="EMBL/GenBank/DDBJ databases">
        <title>Genome Sequence of Candidatus Viridilinea halotolerans isolated from saline sulfide-rich spring.</title>
        <authorList>
            <person name="Grouzdev D.S."/>
            <person name="Burganskaya E.I."/>
            <person name="Krutkina M.S."/>
            <person name="Sukhacheva M.V."/>
            <person name="Gorlenko V.M."/>
        </authorList>
    </citation>
    <scope>NUCLEOTIDE SEQUENCE [LARGE SCALE GENOMIC DNA]</scope>
    <source>
        <strain evidence="2">Chok-6</strain>
    </source>
</reference>
<dbReference type="GO" id="GO:0016757">
    <property type="term" value="F:glycosyltransferase activity"/>
    <property type="evidence" value="ECO:0007669"/>
    <property type="project" value="InterPro"/>
</dbReference>
<accession>A0A426TV19</accession>
<dbReference type="SUPFAM" id="SSF53756">
    <property type="entry name" value="UDP-Glycosyltransferase/glycogen phosphorylase"/>
    <property type="match status" value="1"/>
</dbReference>
<dbReference type="Proteomes" id="UP000280307">
    <property type="component" value="Unassembled WGS sequence"/>
</dbReference>
<sequence>MNVKRIVICTAQVPFVRGGAEYLVEGLRDALRARGHLVDVVALPFQWSPLERIAESALSWRLLDLSQTNGMPVDLVIATKFPSYLVRHAHKVVWLVHQHRQAYDWYGTPLSDFVNIPEHRQVREAIFRMDRRGLGECRARFTISRNVSERLRRFNGLDSTPLYPPSRYANQLYAGSYGDYIFSSARLDRAKRLDLLLHAVAQMGQPAQLLLAGTGPERVNLERLAAELGLGTRVRFLGFVNDQELLELYAGARAVYYAPVDEDYGFATVEAFGAARPVVTTHDAGGVLEFVVDGSNGLVCPPEAAALAQALDRLASDAALAERMGRAGQPLAAAIGWERVVDGLLGREQKNK</sequence>
<evidence type="ECO:0000259" key="1">
    <source>
        <dbReference type="Pfam" id="PF00534"/>
    </source>
</evidence>
<dbReference type="CDD" id="cd03801">
    <property type="entry name" value="GT4_PimA-like"/>
    <property type="match status" value="1"/>
</dbReference>
<dbReference type="Pfam" id="PF00534">
    <property type="entry name" value="Glycos_transf_1"/>
    <property type="match status" value="1"/>
</dbReference>
<organism evidence="2 3">
    <name type="scientific">Candidatus Viridilinea halotolerans</name>
    <dbReference type="NCBI Taxonomy" id="2491704"/>
    <lineage>
        <taxon>Bacteria</taxon>
        <taxon>Bacillati</taxon>
        <taxon>Chloroflexota</taxon>
        <taxon>Chloroflexia</taxon>
        <taxon>Chloroflexales</taxon>
        <taxon>Chloroflexineae</taxon>
        <taxon>Oscillochloridaceae</taxon>
        <taxon>Candidatus Viridilinea</taxon>
    </lineage>
</organism>
<dbReference type="Gene3D" id="3.40.50.2000">
    <property type="entry name" value="Glycogen Phosphorylase B"/>
    <property type="match status" value="2"/>
</dbReference>
<evidence type="ECO:0000313" key="3">
    <source>
        <dbReference type="Proteomes" id="UP000280307"/>
    </source>
</evidence>
<comment type="caution">
    <text evidence="2">The sequence shown here is derived from an EMBL/GenBank/DDBJ whole genome shotgun (WGS) entry which is preliminary data.</text>
</comment>
<name>A0A426TV19_9CHLR</name>
<dbReference type="PANTHER" id="PTHR12526">
    <property type="entry name" value="GLYCOSYLTRANSFERASE"/>
    <property type="match status" value="1"/>
</dbReference>
<protein>
    <submittedName>
        <fullName evidence="2">Glycosyltransferase family 1 protein</fullName>
    </submittedName>
</protein>
<feature type="domain" description="Glycosyl transferase family 1" evidence="1">
    <location>
        <begin position="180"/>
        <end position="328"/>
    </location>
</feature>
<dbReference type="AlphaFoldDB" id="A0A426TV19"/>